<evidence type="ECO:0000313" key="10">
    <source>
        <dbReference type="EMBL" id="QNN44724.1"/>
    </source>
</evidence>
<dbReference type="SUPFAM" id="SSF51445">
    <property type="entry name" value="(Trans)glycosidases"/>
    <property type="match status" value="1"/>
</dbReference>
<evidence type="ECO:0000256" key="4">
    <source>
        <dbReference type="ARBA" id="ARBA00022729"/>
    </source>
</evidence>
<dbReference type="SMART" id="SM00812">
    <property type="entry name" value="Alpha_L_fucos"/>
    <property type="match status" value="1"/>
</dbReference>
<evidence type="ECO:0000259" key="8">
    <source>
        <dbReference type="Pfam" id="PF01120"/>
    </source>
</evidence>
<dbReference type="GO" id="GO:0005764">
    <property type="term" value="C:lysosome"/>
    <property type="evidence" value="ECO:0007669"/>
    <property type="project" value="TreeGrafter"/>
</dbReference>
<keyword evidence="4" id="KW-0732">Signal</keyword>
<gene>
    <name evidence="10" type="ORF">H9L23_11875</name>
</gene>
<dbReference type="InterPro" id="IPR013780">
    <property type="entry name" value="Glyco_hydro_b"/>
</dbReference>
<keyword evidence="5" id="KW-0378">Hydrolase</keyword>
<dbReference type="RefSeq" id="WP_187595153.1">
    <property type="nucleotide sequence ID" value="NZ_CP060723.1"/>
</dbReference>
<name>A0A7G9QMZ9_9SPHI</name>
<dbReference type="GO" id="GO:0004560">
    <property type="term" value="F:alpha-L-fucosidase activity"/>
    <property type="evidence" value="ECO:0007669"/>
    <property type="project" value="InterPro"/>
</dbReference>
<organism evidence="10 11">
    <name type="scientific">Pedobacter roseus</name>
    <dbReference type="NCBI Taxonomy" id="336820"/>
    <lineage>
        <taxon>Bacteria</taxon>
        <taxon>Pseudomonadati</taxon>
        <taxon>Bacteroidota</taxon>
        <taxon>Sphingobacteriia</taxon>
        <taxon>Sphingobacteriales</taxon>
        <taxon>Sphingobacteriaceae</taxon>
        <taxon>Pedobacter</taxon>
    </lineage>
</organism>
<dbReference type="InterPro" id="IPR016286">
    <property type="entry name" value="FUC_metazoa-typ"/>
</dbReference>
<evidence type="ECO:0000256" key="5">
    <source>
        <dbReference type="ARBA" id="ARBA00022801"/>
    </source>
</evidence>
<dbReference type="EC" id="3.2.1.51" evidence="3"/>
<reference evidence="10 11" key="1">
    <citation type="submission" date="2020-08" db="EMBL/GenBank/DDBJ databases">
        <title>Genome sequence of Pedobacter roseus KACC 11594T.</title>
        <authorList>
            <person name="Hyun D.-W."/>
            <person name="Bae J.-W."/>
        </authorList>
    </citation>
    <scope>NUCLEOTIDE SEQUENCE [LARGE SCALE GENOMIC DNA]</scope>
    <source>
        <strain evidence="10 11">KACC 11594</strain>
    </source>
</reference>
<dbReference type="Proteomes" id="UP000515806">
    <property type="component" value="Chromosome"/>
</dbReference>
<evidence type="ECO:0000256" key="6">
    <source>
        <dbReference type="ARBA" id="ARBA00023295"/>
    </source>
</evidence>
<comment type="similarity">
    <text evidence="2">Belongs to the glycosyl hydrolase 29 family.</text>
</comment>
<dbReference type="Pfam" id="PF16757">
    <property type="entry name" value="Fucosidase_C"/>
    <property type="match status" value="1"/>
</dbReference>
<dbReference type="Gene3D" id="2.60.40.1180">
    <property type="entry name" value="Golgi alpha-mannosidase II"/>
    <property type="match status" value="1"/>
</dbReference>
<keyword evidence="11" id="KW-1185">Reference proteome</keyword>
<dbReference type="InterPro" id="IPR017853">
    <property type="entry name" value="GH"/>
</dbReference>
<feature type="site" description="May be important for catalysis" evidence="7">
    <location>
        <position position="272"/>
    </location>
</feature>
<keyword evidence="6" id="KW-0326">Glycosidase</keyword>
<feature type="domain" description="Glycoside hydrolase family 29 N-terminal" evidence="8">
    <location>
        <begin position="23"/>
        <end position="340"/>
    </location>
</feature>
<dbReference type="PANTHER" id="PTHR10030">
    <property type="entry name" value="ALPHA-L-FUCOSIDASE"/>
    <property type="match status" value="1"/>
</dbReference>
<dbReference type="PRINTS" id="PR00741">
    <property type="entry name" value="GLHYDRLASE29"/>
</dbReference>
<feature type="domain" description="Alpha-L-fucosidase C-terminal" evidence="9">
    <location>
        <begin position="383"/>
        <end position="463"/>
    </location>
</feature>
<evidence type="ECO:0000256" key="7">
    <source>
        <dbReference type="PIRSR" id="PIRSR001092-1"/>
    </source>
</evidence>
<dbReference type="InterPro" id="IPR000933">
    <property type="entry name" value="Glyco_hydro_29"/>
</dbReference>
<sequence>MRKTLFLSLLFALFAELLFGQTVQNNALEQFREEKFGMFLHWGLYAQTAGDWKGHKVKGGEHFMLYERIPVQEYGTIASQFNPIKFNADAWVKQARETGMKYIVFTAKHHDGFAMYNSASSDYNIVKKSPFKCDPIAELAKACKKYKITLCLYYSLGRDWQDPDVPTNWPVKAGRSNTWDYPNEDAKVFNRYFERKVKPQITELLTSYGPIGVLWFDTPELISKKESAELKALVNKLQPNCLVNNRIGNGYGDFSISEQSLTPSSKQAWESCLTIGQNWGYNRHDSLWKSPEVLARHLVEVVANGGNLLLNVGPKGDGTFPDWATERLKAVGKWMDVNHEAIYNSHPWLVVKENTREINNNVSIEESKSAIKDAVFDGTPKNIVPDVYYTSKDKVVYAFLRSWQSANVTLKQINKNKISIKNIELLGNKNKVRWALSDQELKLNLPDDFKKKNIIPVYVLKITTN</sequence>
<evidence type="ECO:0000256" key="2">
    <source>
        <dbReference type="ARBA" id="ARBA00007951"/>
    </source>
</evidence>
<evidence type="ECO:0000259" key="9">
    <source>
        <dbReference type="Pfam" id="PF16757"/>
    </source>
</evidence>
<dbReference type="Gene3D" id="3.20.20.80">
    <property type="entry name" value="Glycosidases"/>
    <property type="match status" value="1"/>
</dbReference>
<dbReference type="AlphaFoldDB" id="A0A7G9QMZ9"/>
<accession>A0A7G9QMZ9</accession>
<dbReference type="PANTHER" id="PTHR10030:SF37">
    <property type="entry name" value="ALPHA-L-FUCOSIDASE-RELATED"/>
    <property type="match status" value="1"/>
</dbReference>
<comment type="function">
    <text evidence="1">Alpha-L-fucosidase is responsible for hydrolyzing the alpha-1,6-linked fucose joined to the reducing-end N-acetylglucosamine of the carbohydrate moieties of glycoproteins.</text>
</comment>
<evidence type="ECO:0000313" key="11">
    <source>
        <dbReference type="Proteomes" id="UP000515806"/>
    </source>
</evidence>
<dbReference type="GO" id="GO:0016139">
    <property type="term" value="P:glycoside catabolic process"/>
    <property type="evidence" value="ECO:0007669"/>
    <property type="project" value="TreeGrafter"/>
</dbReference>
<dbReference type="InterPro" id="IPR031919">
    <property type="entry name" value="Fucosidase_C"/>
</dbReference>
<protein>
    <recommendedName>
        <fullName evidence="3">alpha-L-fucosidase</fullName>
        <ecNumber evidence="3">3.2.1.51</ecNumber>
    </recommendedName>
</protein>
<dbReference type="EMBL" id="CP060723">
    <property type="protein sequence ID" value="QNN44724.1"/>
    <property type="molecule type" value="Genomic_DNA"/>
</dbReference>
<dbReference type="InterPro" id="IPR057739">
    <property type="entry name" value="Glyco_hydro_29_N"/>
</dbReference>
<evidence type="ECO:0000256" key="1">
    <source>
        <dbReference type="ARBA" id="ARBA00004071"/>
    </source>
</evidence>
<dbReference type="Pfam" id="PF01120">
    <property type="entry name" value="Alpha_L_fucos"/>
    <property type="match status" value="1"/>
</dbReference>
<evidence type="ECO:0000256" key="3">
    <source>
        <dbReference type="ARBA" id="ARBA00012662"/>
    </source>
</evidence>
<dbReference type="GO" id="GO:0006004">
    <property type="term" value="P:fucose metabolic process"/>
    <property type="evidence" value="ECO:0007669"/>
    <property type="project" value="InterPro"/>
</dbReference>
<dbReference type="PIRSF" id="PIRSF001092">
    <property type="entry name" value="Alpha-L-fucosidase"/>
    <property type="match status" value="1"/>
</dbReference>
<proteinExistence type="inferred from homology"/>
<dbReference type="KEGG" id="proe:H9L23_11875"/>